<feature type="chain" id="PRO_5006517804" description="Carboxypeptidase" evidence="9">
    <location>
        <begin position="20"/>
        <end position="538"/>
    </location>
</feature>
<dbReference type="OrthoDB" id="443318at2759"/>
<evidence type="ECO:0000256" key="6">
    <source>
        <dbReference type="ARBA" id="ARBA00023180"/>
    </source>
</evidence>
<evidence type="ECO:0000256" key="4">
    <source>
        <dbReference type="ARBA" id="ARBA00022729"/>
    </source>
</evidence>
<keyword evidence="3 9" id="KW-0645">Protease</keyword>
<evidence type="ECO:0000256" key="7">
    <source>
        <dbReference type="ARBA" id="ARBA00047591"/>
    </source>
</evidence>
<dbReference type="PROSITE" id="PS00131">
    <property type="entry name" value="CARBOXYPEPT_SER_SER"/>
    <property type="match status" value="1"/>
</dbReference>
<comment type="catalytic activity">
    <reaction evidence="7">
        <text>a diacylglycerol + H2O = a monoacylglycerol + a fatty acid + H(+)</text>
        <dbReference type="Rhea" id="RHEA:32731"/>
        <dbReference type="ChEBI" id="CHEBI:15377"/>
        <dbReference type="ChEBI" id="CHEBI:15378"/>
        <dbReference type="ChEBI" id="CHEBI:17408"/>
        <dbReference type="ChEBI" id="CHEBI:18035"/>
        <dbReference type="ChEBI" id="CHEBI:28868"/>
    </reaction>
</comment>
<accession>A0A0M8MWU6</accession>
<evidence type="ECO:0000256" key="9">
    <source>
        <dbReference type="RuleBase" id="RU361156"/>
    </source>
</evidence>
<dbReference type="GeneID" id="28728430"/>
<comment type="catalytic activity">
    <reaction evidence="8">
        <text>a monoacylglycerol + H2O = glycerol + a fatty acid + H(+)</text>
        <dbReference type="Rhea" id="RHEA:15245"/>
        <dbReference type="ChEBI" id="CHEBI:15377"/>
        <dbReference type="ChEBI" id="CHEBI:15378"/>
        <dbReference type="ChEBI" id="CHEBI:17408"/>
        <dbReference type="ChEBI" id="CHEBI:17754"/>
        <dbReference type="ChEBI" id="CHEBI:28868"/>
    </reaction>
</comment>
<reference evidence="10 11" key="1">
    <citation type="submission" date="2015-07" db="EMBL/GenBank/DDBJ databases">
        <title>Draft Genome Sequence of Malassezia furfur CBS1878 and Malassezia pachydermatis CBS1879.</title>
        <authorList>
            <person name="Triana S."/>
            <person name="Ohm R."/>
            <person name="Gonzalez A."/>
            <person name="DeCock H."/>
            <person name="Restrepo S."/>
            <person name="Celis A."/>
        </authorList>
    </citation>
    <scope>NUCLEOTIDE SEQUENCE [LARGE SCALE GENOMIC DNA]</scope>
    <source>
        <strain evidence="10 11">CBS 1879</strain>
    </source>
</reference>
<comment type="caution">
    <text evidence="10">The sequence shown here is derived from an EMBL/GenBank/DDBJ whole genome shotgun (WGS) entry which is preliminary data.</text>
</comment>
<keyword evidence="11" id="KW-1185">Reference proteome</keyword>
<organism evidence="10 11">
    <name type="scientific">Malassezia pachydermatis</name>
    <dbReference type="NCBI Taxonomy" id="77020"/>
    <lineage>
        <taxon>Eukaryota</taxon>
        <taxon>Fungi</taxon>
        <taxon>Dikarya</taxon>
        <taxon>Basidiomycota</taxon>
        <taxon>Ustilaginomycotina</taxon>
        <taxon>Malasseziomycetes</taxon>
        <taxon>Malasseziales</taxon>
        <taxon>Malasseziaceae</taxon>
        <taxon>Malassezia</taxon>
    </lineage>
</organism>
<keyword evidence="2 9" id="KW-0121">Carboxypeptidase</keyword>
<sequence>MLFRISFASLALSVATAWAWQRPFQMPVPTEQDNVQILSHPSLPAYSVRLHRVPDGVCERAPTASWSGYLDVDLDVLFEKEREAGHASALATPPGIVEHFYFWAFESRTDPRNDPLTLWLNGGPGCSSFTGLLMELGPCNAAPLEDDNVPRTEWNPYSWTTNSSMIFLDQPIGVGFSYASWKNGSTNNVPPARIFSTEQSARDVSAFLHLLAASPHGPFEPQVGEDGSLQMREFHMAGESYAGRYLPLIASRIVNDNEHYMQHPEDGLEPLPLRSILIGNGITSPRHQNAAYVEYACTKKSGHGPFLDDKTCKKMWKKLPVCEEKLAKCNKHRGPGKYDVKACQDALSFCEEHLSTPWEKTNSSFYDWNHPVEYKQSAYVHDFLNHADTRRDLGLDHFRIGDQRTGEFKDCSDNVYNNFASTGDGARDSTWAIEHILEKGIRVLSYSGRRDFICNFIGNGNWVHDLEWSGSKGYREAPLEDWFIHGQKARAGQFRSYGNMTYAIVEEAGHFVPLDQPPAALAMFERWVHPRTKLGRLD</sequence>
<feature type="signal peptide" evidence="9">
    <location>
        <begin position="1"/>
        <end position="19"/>
    </location>
</feature>
<dbReference type="GO" id="GO:0047372">
    <property type="term" value="F:monoacylglycerol lipase activity"/>
    <property type="evidence" value="ECO:0007669"/>
    <property type="project" value="RHEA"/>
</dbReference>
<dbReference type="EC" id="3.4.16.-" evidence="9"/>
<evidence type="ECO:0000256" key="8">
    <source>
        <dbReference type="ARBA" id="ARBA00048461"/>
    </source>
</evidence>
<protein>
    <recommendedName>
        <fullName evidence="9">Carboxypeptidase</fullName>
        <ecNumber evidence="9">3.4.16.-</ecNumber>
    </recommendedName>
</protein>
<dbReference type="InterPro" id="IPR018202">
    <property type="entry name" value="Ser_caboxypep_ser_AS"/>
</dbReference>
<keyword evidence="5 9" id="KW-0378">Hydrolase</keyword>
<keyword evidence="4 9" id="KW-0732">Signal</keyword>
<dbReference type="GO" id="GO:0000324">
    <property type="term" value="C:fungal-type vacuole"/>
    <property type="evidence" value="ECO:0007669"/>
    <property type="project" value="TreeGrafter"/>
</dbReference>
<keyword evidence="6" id="KW-0325">Glycoprotein</keyword>
<dbReference type="RefSeq" id="XP_017993022.1">
    <property type="nucleotide sequence ID" value="XM_018136555.1"/>
</dbReference>
<dbReference type="PANTHER" id="PTHR11802">
    <property type="entry name" value="SERINE PROTEASE FAMILY S10 SERINE CARBOXYPEPTIDASE"/>
    <property type="match status" value="1"/>
</dbReference>
<dbReference type="AlphaFoldDB" id="A0A0M8MWU6"/>
<dbReference type="VEuPathDB" id="FungiDB:Malapachy_2062"/>
<proteinExistence type="inferred from homology"/>
<dbReference type="EMBL" id="LGAV01000002">
    <property type="protein sequence ID" value="KOS15390.1"/>
    <property type="molecule type" value="Genomic_DNA"/>
</dbReference>
<dbReference type="GO" id="GO:0004185">
    <property type="term" value="F:serine-type carboxypeptidase activity"/>
    <property type="evidence" value="ECO:0007669"/>
    <property type="project" value="UniProtKB-UniRule"/>
</dbReference>
<dbReference type="GO" id="GO:0006508">
    <property type="term" value="P:proteolysis"/>
    <property type="evidence" value="ECO:0007669"/>
    <property type="project" value="UniProtKB-KW"/>
</dbReference>
<evidence type="ECO:0000256" key="2">
    <source>
        <dbReference type="ARBA" id="ARBA00022645"/>
    </source>
</evidence>
<dbReference type="InterPro" id="IPR001563">
    <property type="entry name" value="Peptidase_S10"/>
</dbReference>
<dbReference type="STRING" id="77020.A0A0M8MWU6"/>
<evidence type="ECO:0000256" key="5">
    <source>
        <dbReference type="ARBA" id="ARBA00022801"/>
    </source>
</evidence>
<evidence type="ECO:0000313" key="11">
    <source>
        <dbReference type="Proteomes" id="UP000037751"/>
    </source>
</evidence>
<evidence type="ECO:0000256" key="3">
    <source>
        <dbReference type="ARBA" id="ARBA00022670"/>
    </source>
</evidence>
<dbReference type="PRINTS" id="PR00724">
    <property type="entry name" value="CRBOXYPTASEC"/>
</dbReference>
<dbReference type="InterPro" id="IPR029058">
    <property type="entry name" value="AB_hydrolase_fold"/>
</dbReference>
<evidence type="ECO:0000313" key="10">
    <source>
        <dbReference type="EMBL" id="KOS15390.1"/>
    </source>
</evidence>
<gene>
    <name evidence="10" type="ORF">Malapachy_2062</name>
</gene>
<evidence type="ECO:0000256" key="1">
    <source>
        <dbReference type="ARBA" id="ARBA00009431"/>
    </source>
</evidence>
<dbReference type="Gene3D" id="3.40.50.1820">
    <property type="entry name" value="alpha/beta hydrolase"/>
    <property type="match status" value="1"/>
</dbReference>
<dbReference type="PANTHER" id="PTHR11802:SF113">
    <property type="entry name" value="SERINE CARBOXYPEPTIDASE CTSA-4.1"/>
    <property type="match status" value="1"/>
</dbReference>
<dbReference type="GO" id="GO:0120516">
    <property type="term" value="F:diacylglycerol lipase activity"/>
    <property type="evidence" value="ECO:0007669"/>
    <property type="project" value="RHEA"/>
</dbReference>
<dbReference type="SUPFAM" id="SSF53474">
    <property type="entry name" value="alpha/beta-Hydrolases"/>
    <property type="match status" value="1"/>
</dbReference>
<dbReference type="Pfam" id="PF00450">
    <property type="entry name" value="Peptidase_S10"/>
    <property type="match status" value="1"/>
</dbReference>
<dbReference type="Gene3D" id="1.10.287.410">
    <property type="match status" value="1"/>
</dbReference>
<dbReference type="Proteomes" id="UP000037751">
    <property type="component" value="Unassembled WGS sequence"/>
</dbReference>
<name>A0A0M8MWU6_9BASI</name>
<comment type="similarity">
    <text evidence="1 9">Belongs to the peptidase S10 family.</text>
</comment>